<dbReference type="GO" id="GO:0005886">
    <property type="term" value="C:plasma membrane"/>
    <property type="evidence" value="ECO:0007669"/>
    <property type="project" value="UniProtKB-SubCell"/>
</dbReference>
<evidence type="ECO:0000256" key="2">
    <source>
        <dbReference type="ARBA" id="ARBA00022475"/>
    </source>
</evidence>
<dbReference type="InterPro" id="IPR001123">
    <property type="entry name" value="LeuE-type"/>
</dbReference>
<dbReference type="PIRSF" id="PIRSF006324">
    <property type="entry name" value="LeuE"/>
    <property type="match status" value="1"/>
</dbReference>
<accession>A0A418VY99</accession>
<comment type="subcellular location">
    <subcellularLocation>
        <location evidence="1">Cell membrane</location>
        <topology evidence="1">Multi-pass membrane protein</topology>
    </subcellularLocation>
</comment>
<keyword evidence="4 6" id="KW-1133">Transmembrane helix</keyword>
<feature type="transmembrane region" description="Helical" evidence="6">
    <location>
        <begin position="12"/>
        <end position="32"/>
    </location>
</feature>
<comment type="caution">
    <text evidence="7">The sequence shown here is derived from an EMBL/GenBank/DDBJ whole genome shotgun (WGS) entry which is preliminary data.</text>
</comment>
<evidence type="ECO:0000256" key="6">
    <source>
        <dbReference type="SAM" id="Phobius"/>
    </source>
</evidence>
<dbReference type="RefSeq" id="WP_119832152.1">
    <property type="nucleotide sequence ID" value="NZ_QYUL01000002.1"/>
</dbReference>
<name>A0A418VY99_9PROT</name>
<protein>
    <submittedName>
        <fullName evidence="7">LysE family translocator</fullName>
    </submittedName>
</protein>
<evidence type="ECO:0000256" key="5">
    <source>
        <dbReference type="ARBA" id="ARBA00023136"/>
    </source>
</evidence>
<feature type="transmembrane region" description="Helical" evidence="6">
    <location>
        <begin position="200"/>
        <end position="218"/>
    </location>
</feature>
<evidence type="ECO:0000256" key="1">
    <source>
        <dbReference type="ARBA" id="ARBA00004651"/>
    </source>
</evidence>
<dbReference type="Proteomes" id="UP000283458">
    <property type="component" value="Unassembled WGS sequence"/>
</dbReference>
<dbReference type="AlphaFoldDB" id="A0A418VY99"/>
<proteinExistence type="predicted"/>
<feature type="transmembrane region" description="Helical" evidence="6">
    <location>
        <begin position="162"/>
        <end position="188"/>
    </location>
</feature>
<keyword evidence="5 6" id="KW-0472">Membrane</keyword>
<dbReference type="GO" id="GO:0015171">
    <property type="term" value="F:amino acid transmembrane transporter activity"/>
    <property type="evidence" value="ECO:0007669"/>
    <property type="project" value="TreeGrafter"/>
</dbReference>
<dbReference type="Pfam" id="PF01810">
    <property type="entry name" value="LysE"/>
    <property type="match status" value="1"/>
</dbReference>
<evidence type="ECO:0000313" key="8">
    <source>
        <dbReference type="Proteomes" id="UP000283458"/>
    </source>
</evidence>
<keyword evidence="8" id="KW-1185">Reference proteome</keyword>
<sequence length="224" mass="23347">MTLPLDPHLLYLYLIAVCVLVLAPGPDFLLVLTRSVADGRRAGVIATLGISLGNVIHALLAAIGVSALIAASPALFDALRYAGGAYLAWIGARSLWSAIVSRADGADAPASASDSARDSARDSAVFTQALLTNLLNPKIILFQLAFVPQFVAPELGHVAVQIFLLGNLITLLGAAYLVGVAALCAGTARRVLSSQRMKTALDGLAGVLFLGFALRLLLTDRKFA</sequence>
<feature type="transmembrane region" description="Helical" evidence="6">
    <location>
        <begin position="44"/>
        <end position="71"/>
    </location>
</feature>
<evidence type="ECO:0000256" key="3">
    <source>
        <dbReference type="ARBA" id="ARBA00022692"/>
    </source>
</evidence>
<dbReference type="PANTHER" id="PTHR30086">
    <property type="entry name" value="ARGININE EXPORTER PROTEIN ARGO"/>
    <property type="match status" value="1"/>
</dbReference>
<gene>
    <name evidence="7" type="ORF">D3877_18580</name>
</gene>
<keyword evidence="2" id="KW-1003">Cell membrane</keyword>
<dbReference type="OrthoDB" id="9807053at2"/>
<dbReference type="PANTHER" id="PTHR30086:SF20">
    <property type="entry name" value="ARGININE EXPORTER PROTEIN ARGO-RELATED"/>
    <property type="match status" value="1"/>
</dbReference>
<evidence type="ECO:0000313" key="7">
    <source>
        <dbReference type="EMBL" id="RJF82074.1"/>
    </source>
</evidence>
<reference evidence="7 8" key="1">
    <citation type="submission" date="2018-09" db="EMBL/GenBank/DDBJ databases">
        <authorList>
            <person name="Zhu H."/>
        </authorList>
    </citation>
    <scope>NUCLEOTIDE SEQUENCE [LARGE SCALE GENOMIC DNA]</scope>
    <source>
        <strain evidence="7 8">K2W22B-5</strain>
    </source>
</reference>
<dbReference type="EMBL" id="QYUL01000002">
    <property type="protein sequence ID" value="RJF82074.1"/>
    <property type="molecule type" value="Genomic_DNA"/>
</dbReference>
<evidence type="ECO:0000256" key="4">
    <source>
        <dbReference type="ARBA" id="ARBA00022989"/>
    </source>
</evidence>
<keyword evidence="3 6" id="KW-0812">Transmembrane</keyword>
<organism evidence="7 8">
    <name type="scientific">Azospirillum cavernae</name>
    <dbReference type="NCBI Taxonomy" id="2320860"/>
    <lineage>
        <taxon>Bacteria</taxon>
        <taxon>Pseudomonadati</taxon>
        <taxon>Pseudomonadota</taxon>
        <taxon>Alphaproteobacteria</taxon>
        <taxon>Rhodospirillales</taxon>
        <taxon>Azospirillaceae</taxon>
        <taxon>Azospirillum</taxon>
    </lineage>
</organism>